<keyword evidence="1" id="KW-0732">Signal</keyword>
<dbReference type="AlphaFoldDB" id="A0A6A3J5R2"/>
<dbReference type="EMBL" id="QXFU01000461">
    <property type="protein sequence ID" value="KAE9032982.1"/>
    <property type="molecule type" value="Genomic_DNA"/>
</dbReference>
<reference evidence="5 7" key="1">
    <citation type="submission" date="2018-09" db="EMBL/GenBank/DDBJ databases">
        <title>Genomic investigation of the strawberry pathogen Phytophthora fragariae indicates pathogenicity is determined by transcriptional variation in three key races.</title>
        <authorList>
            <person name="Adams T.M."/>
            <person name="Armitage A.D."/>
            <person name="Sobczyk M.K."/>
            <person name="Bates H.J."/>
            <person name="Dunwell J.M."/>
            <person name="Nellist C.F."/>
            <person name="Harrison R.J."/>
        </authorList>
    </citation>
    <scope>NUCLEOTIDE SEQUENCE [LARGE SCALE GENOMIC DNA]</scope>
    <source>
        <strain evidence="2 5">SCRP249</strain>
        <strain evidence="3 7">SCRP324</strain>
        <strain evidence="4 6">SCRP333</strain>
    </source>
</reference>
<protein>
    <submittedName>
        <fullName evidence="2">Uncharacterized protein</fullName>
    </submittedName>
</protein>
<dbReference type="Proteomes" id="UP000434957">
    <property type="component" value="Unassembled WGS sequence"/>
</dbReference>
<dbReference type="Proteomes" id="UP000429607">
    <property type="component" value="Unassembled WGS sequence"/>
</dbReference>
<evidence type="ECO:0000313" key="3">
    <source>
        <dbReference type="EMBL" id="KAE9032982.1"/>
    </source>
</evidence>
<evidence type="ECO:0000256" key="1">
    <source>
        <dbReference type="SAM" id="SignalP"/>
    </source>
</evidence>
<dbReference type="EMBL" id="QXFT01000464">
    <property type="protein sequence ID" value="KAE9343277.1"/>
    <property type="molecule type" value="Genomic_DNA"/>
</dbReference>
<name>A0A6A3J5R2_9STRA</name>
<proteinExistence type="predicted"/>
<sequence length="54" mass="6377">MHTLLLHSYYWLQYLHASLLDVCNDAKNGLLNNRDIFYVDYTIITDALDSFCLH</sequence>
<comment type="caution">
    <text evidence="2">The sequence shown here is derived from an EMBL/GenBank/DDBJ whole genome shotgun (WGS) entry which is preliminary data.</text>
</comment>
<evidence type="ECO:0000313" key="5">
    <source>
        <dbReference type="Proteomes" id="UP000429607"/>
    </source>
</evidence>
<gene>
    <name evidence="2" type="ORF">PR001_g22497</name>
    <name evidence="3" type="ORF">PR002_g8903</name>
    <name evidence="4" type="ORF">PR003_g9078</name>
</gene>
<evidence type="ECO:0000313" key="2">
    <source>
        <dbReference type="EMBL" id="KAE8986803.1"/>
    </source>
</evidence>
<feature type="signal peptide" evidence="1">
    <location>
        <begin position="1"/>
        <end position="17"/>
    </location>
</feature>
<dbReference type="EMBL" id="QXFV01002510">
    <property type="protein sequence ID" value="KAE8986803.1"/>
    <property type="molecule type" value="Genomic_DNA"/>
</dbReference>
<feature type="chain" id="PRO_5033521312" evidence="1">
    <location>
        <begin position="18"/>
        <end position="54"/>
    </location>
</feature>
<evidence type="ECO:0000313" key="7">
    <source>
        <dbReference type="Proteomes" id="UP000435112"/>
    </source>
</evidence>
<organism evidence="2 5">
    <name type="scientific">Phytophthora rubi</name>
    <dbReference type="NCBI Taxonomy" id="129364"/>
    <lineage>
        <taxon>Eukaryota</taxon>
        <taxon>Sar</taxon>
        <taxon>Stramenopiles</taxon>
        <taxon>Oomycota</taxon>
        <taxon>Peronosporomycetes</taxon>
        <taxon>Peronosporales</taxon>
        <taxon>Peronosporaceae</taxon>
        <taxon>Phytophthora</taxon>
    </lineage>
</organism>
<evidence type="ECO:0000313" key="6">
    <source>
        <dbReference type="Proteomes" id="UP000434957"/>
    </source>
</evidence>
<dbReference type="Proteomes" id="UP000435112">
    <property type="component" value="Unassembled WGS sequence"/>
</dbReference>
<keyword evidence="6" id="KW-1185">Reference proteome</keyword>
<evidence type="ECO:0000313" key="4">
    <source>
        <dbReference type="EMBL" id="KAE9343277.1"/>
    </source>
</evidence>
<accession>A0A6A3J5R2</accession>